<accession>A0ABV8NU47</accession>
<reference evidence="2" key="1">
    <citation type="journal article" date="2019" name="Int. J. Syst. Evol. Microbiol.">
        <title>The Global Catalogue of Microorganisms (GCM) 10K type strain sequencing project: providing services to taxonomists for standard genome sequencing and annotation.</title>
        <authorList>
            <consortium name="The Broad Institute Genomics Platform"/>
            <consortium name="The Broad Institute Genome Sequencing Center for Infectious Disease"/>
            <person name="Wu L."/>
            <person name="Ma J."/>
        </authorList>
    </citation>
    <scope>NUCLEOTIDE SEQUENCE [LARGE SCALE GENOMIC DNA]</scope>
    <source>
        <strain evidence="2">CCM 8689</strain>
    </source>
</reference>
<name>A0ABV8NU47_9SPHI</name>
<evidence type="ECO:0000313" key="2">
    <source>
        <dbReference type="Proteomes" id="UP001595792"/>
    </source>
</evidence>
<dbReference type="EMBL" id="JBHSBY010000144">
    <property type="protein sequence ID" value="MFC4198922.1"/>
    <property type="molecule type" value="Genomic_DNA"/>
</dbReference>
<protein>
    <recommendedName>
        <fullName evidence="3">Lipoprotein</fullName>
    </recommendedName>
</protein>
<dbReference type="PROSITE" id="PS51257">
    <property type="entry name" value="PROKAR_LIPOPROTEIN"/>
    <property type="match status" value="1"/>
</dbReference>
<comment type="caution">
    <text evidence="1">The sequence shown here is derived from an EMBL/GenBank/DDBJ whole genome shotgun (WGS) entry which is preliminary data.</text>
</comment>
<gene>
    <name evidence="1" type="ORF">ACFOUY_19600</name>
</gene>
<dbReference type="Proteomes" id="UP001595792">
    <property type="component" value="Unassembled WGS sequence"/>
</dbReference>
<proteinExistence type="predicted"/>
<evidence type="ECO:0000313" key="1">
    <source>
        <dbReference type="EMBL" id="MFC4198922.1"/>
    </source>
</evidence>
<dbReference type="RefSeq" id="WP_378962970.1">
    <property type="nucleotide sequence ID" value="NZ_JBHRXC010000016.1"/>
</dbReference>
<keyword evidence="2" id="KW-1185">Reference proteome</keyword>
<sequence length="157" mass="17778">MKKLFLIFAASSIFLASCESDSKKYTTVDSSIMSEQQISKPNPDECFVYSKNKDSVKLRMWGTGNNILLGQLNYNLFEKDKNSGPIYGVEKGDTIIVDYKFESEGVYSKRQIVWLKQGDKLLEGIGDIYQVNGDVKFKDISKLTFGKSIILEKTDCK</sequence>
<evidence type="ECO:0008006" key="3">
    <source>
        <dbReference type="Google" id="ProtNLM"/>
    </source>
</evidence>
<organism evidence="1 2">
    <name type="scientific">Pedobacter jamesrossensis</name>
    <dbReference type="NCBI Taxonomy" id="1908238"/>
    <lineage>
        <taxon>Bacteria</taxon>
        <taxon>Pseudomonadati</taxon>
        <taxon>Bacteroidota</taxon>
        <taxon>Sphingobacteriia</taxon>
        <taxon>Sphingobacteriales</taxon>
        <taxon>Sphingobacteriaceae</taxon>
        <taxon>Pedobacter</taxon>
    </lineage>
</organism>